<comment type="caution">
    <text evidence="2">The sequence shown here is derived from an EMBL/GenBank/DDBJ whole genome shotgun (WGS) entry which is preliminary data.</text>
</comment>
<sequence length="86" mass="10542">MNLLLIRLIIFAVLFFAGLKLYRMYREWKLEREELLEGDERQEGSQMVRCTWCKVHVPENEALREKEEWFCCSAHRDKYLEEQKSE</sequence>
<accession>A0ABS9RXC1</accession>
<keyword evidence="1" id="KW-1133">Transmembrane helix</keyword>
<evidence type="ECO:0000256" key="1">
    <source>
        <dbReference type="SAM" id="Phobius"/>
    </source>
</evidence>
<keyword evidence="1" id="KW-0812">Transmembrane</keyword>
<protein>
    <submittedName>
        <fullName evidence="2">HTTM domain-containing protein</fullName>
    </submittedName>
</protein>
<dbReference type="RefSeq" id="WP_240569142.1">
    <property type="nucleotide sequence ID" value="NZ_JAKVPY010000019.1"/>
</dbReference>
<name>A0ABS9RXC1_9GAMM</name>
<organism evidence="2 3">
    <name type="scientific">Halomonas flagellata</name>
    <dbReference type="NCBI Taxonomy" id="2920385"/>
    <lineage>
        <taxon>Bacteria</taxon>
        <taxon>Pseudomonadati</taxon>
        <taxon>Pseudomonadota</taxon>
        <taxon>Gammaproteobacteria</taxon>
        <taxon>Oceanospirillales</taxon>
        <taxon>Halomonadaceae</taxon>
        <taxon>Halomonas</taxon>
    </lineage>
</organism>
<proteinExistence type="predicted"/>
<dbReference type="Proteomes" id="UP001202117">
    <property type="component" value="Unassembled WGS sequence"/>
</dbReference>
<evidence type="ECO:0000313" key="2">
    <source>
        <dbReference type="EMBL" id="MCH4564498.1"/>
    </source>
</evidence>
<dbReference type="InterPro" id="IPR049708">
    <property type="entry name" value="PP0621-like"/>
</dbReference>
<dbReference type="EMBL" id="JAKVPY010000019">
    <property type="protein sequence ID" value="MCH4564498.1"/>
    <property type="molecule type" value="Genomic_DNA"/>
</dbReference>
<feature type="transmembrane region" description="Helical" evidence="1">
    <location>
        <begin position="6"/>
        <end position="22"/>
    </location>
</feature>
<keyword evidence="3" id="KW-1185">Reference proteome</keyword>
<gene>
    <name evidence="2" type="ORF">MKP05_15435</name>
</gene>
<reference evidence="2 3" key="1">
    <citation type="submission" date="2022-02" db="EMBL/GenBank/DDBJ databases">
        <title>Halomonas fukangensis sp. nov., a halophilic bacterium isolated from a bulk soil of Kalidium foliatum at Fukang.</title>
        <authorList>
            <person name="Huang Y."/>
        </authorList>
    </citation>
    <scope>NUCLEOTIDE SEQUENCE [LARGE SCALE GENOMIC DNA]</scope>
    <source>
        <strain evidence="2 3">EGI 63088</strain>
    </source>
</reference>
<evidence type="ECO:0000313" key="3">
    <source>
        <dbReference type="Proteomes" id="UP001202117"/>
    </source>
</evidence>
<dbReference type="NCBIfam" id="NF041023">
    <property type="entry name" value="PP0621_fam"/>
    <property type="match status" value="1"/>
</dbReference>
<keyword evidence="1" id="KW-0472">Membrane</keyword>